<proteinExistence type="evidence at transcript level"/>
<dbReference type="SUPFAM" id="SSF54117">
    <property type="entry name" value="Interleukin 8-like chemokines"/>
    <property type="match status" value="1"/>
</dbReference>
<feature type="signal peptide" evidence="2">
    <location>
        <begin position="1"/>
        <end position="27"/>
    </location>
</feature>
<dbReference type="AlphaFoldDB" id="A0A8E4BP77"/>
<dbReference type="InterPro" id="IPR036048">
    <property type="entry name" value="Interleukin_8-like_sf"/>
</dbReference>
<feature type="domain" description="Chemokine interleukin-8-like" evidence="3">
    <location>
        <begin position="32"/>
        <end position="87"/>
    </location>
</feature>
<name>A0A8E4BP77_EPICO</name>
<dbReference type="GO" id="GO:0005615">
    <property type="term" value="C:extracellular space"/>
    <property type="evidence" value="ECO:0007669"/>
    <property type="project" value="UniProtKB-KW"/>
</dbReference>
<dbReference type="GO" id="GO:0006955">
    <property type="term" value="P:immune response"/>
    <property type="evidence" value="ECO:0007669"/>
    <property type="project" value="InterPro"/>
</dbReference>
<evidence type="ECO:0000259" key="3">
    <source>
        <dbReference type="Pfam" id="PF00048"/>
    </source>
</evidence>
<protein>
    <submittedName>
        <fullName evidence="4">CC chemokine SCYA112</fullName>
    </submittedName>
</protein>
<accession>A0A8E4BP77</accession>
<sequence length="114" mass="13322">MWTTLSVRISLLTLAVVMFFSASDVDSQMHFRCCDKLKSPRPIDKIKQCHEQKNRTDCNYHAFVIETEDGKIHCVKPTPPWLKNLINAKELECPPEVSRTLRRFFLVLDEDDLE</sequence>
<dbReference type="Gene3D" id="2.40.50.40">
    <property type="match status" value="1"/>
</dbReference>
<dbReference type="InterPro" id="IPR001811">
    <property type="entry name" value="Chemokine_IL8-like_dom"/>
</dbReference>
<organism evidence="4">
    <name type="scientific">Epinephelus coioides</name>
    <name type="common">Orange-spotted grouper</name>
    <name type="synonym">Epinephelus nebulosus</name>
    <dbReference type="NCBI Taxonomy" id="94232"/>
    <lineage>
        <taxon>Eukaryota</taxon>
        <taxon>Metazoa</taxon>
        <taxon>Chordata</taxon>
        <taxon>Craniata</taxon>
        <taxon>Vertebrata</taxon>
        <taxon>Euteleostomi</taxon>
        <taxon>Actinopterygii</taxon>
        <taxon>Neopterygii</taxon>
        <taxon>Teleostei</taxon>
        <taxon>Neoteleostei</taxon>
        <taxon>Acanthomorphata</taxon>
        <taxon>Eupercaria</taxon>
        <taxon>Perciformes</taxon>
        <taxon>Serranoidei</taxon>
        <taxon>Serranidae</taxon>
        <taxon>Epinephelinae</taxon>
        <taxon>Epinephelini</taxon>
        <taxon>Epinephelus</taxon>
    </lineage>
</organism>
<feature type="chain" id="PRO_5034186485" evidence="2">
    <location>
        <begin position="28"/>
        <end position="114"/>
    </location>
</feature>
<evidence type="ECO:0000256" key="2">
    <source>
        <dbReference type="SAM" id="SignalP"/>
    </source>
</evidence>
<keyword evidence="1" id="KW-0202">Cytokine</keyword>
<dbReference type="Pfam" id="PF00048">
    <property type="entry name" value="IL8"/>
    <property type="match status" value="1"/>
</dbReference>
<reference evidence="4" key="1">
    <citation type="submission" date="2017-07" db="EMBL/GenBank/DDBJ databases">
        <title>Identification and expression analysis of 19 CC chemokine genes in orange-spotted grouper (Epinephelus coioides).</title>
        <authorList>
            <person name="Leu J.-H."/>
            <person name="Wu M.-H."/>
            <person name="Chou H.-Y."/>
        </authorList>
    </citation>
    <scope>NUCLEOTIDE SEQUENCE</scope>
</reference>
<evidence type="ECO:0000256" key="1">
    <source>
        <dbReference type="ARBA" id="ARBA00022514"/>
    </source>
</evidence>
<evidence type="ECO:0000313" key="4">
    <source>
        <dbReference type="EMBL" id="AYE57143.1"/>
    </source>
</evidence>
<dbReference type="GO" id="GO:0008009">
    <property type="term" value="F:chemokine activity"/>
    <property type="evidence" value="ECO:0007669"/>
    <property type="project" value="InterPro"/>
</dbReference>
<dbReference type="EMBL" id="MF576391">
    <property type="protein sequence ID" value="AYE57143.1"/>
    <property type="molecule type" value="mRNA"/>
</dbReference>
<keyword evidence="2" id="KW-0732">Signal</keyword>